<evidence type="ECO:0000256" key="1">
    <source>
        <dbReference type="SAM" id="MobiDB-lite"/>
    </source>
</evidence>
<keyword evidence="5" id="KW-1185">Reference proteome</keyword>
<dbReference type="Pfam" id="PF03101">
    <property type="entry name" value="FAR1"/>
    <property type="match status" value="1"/>
</dbReference>
<reference evidence="5" key="1">
    <citation type="submission" date="2024-06" db="EMBL/GenBank/DDBJ databases">
        <authorList>
            <person name="Ryan C."/>
        </authorList>
    </citation>
    <scope>NUCLEOTIDE SEQUENCE [LARGE SCALE GENOMIC DNA]</scope>
</reference>
<dbReference type="InterPro" id="IPR018289">
    <property type="entry name" value="MULE_transposase_dom"/>
</dbReference>
<gene>
    <name evidence="4" type="ORF">URODEC1_LOCUS74054</name>
</gene>
<dbReference type="Pfam" id="PF10551">
    <property type="entry name" value="MULE"/>
    <property type="match status" value="1"/>
</dbReference>
<accession>A0ABC9CBM8</accession>
<proteinExistence type="predicted"/>
<name>A0ABC9CBM8_9POAL</name>
<dbReference type="PANTHER" id="PTHR47482">
    <property type="entry name" value="OS11G0632001 PROTEIN"/>
    <property type="match status" value="1"/>
</dbReference>
<dbReference type="PANTHER" id="PTHR47482:SF5">
    <property type="entry name" value="FAR1 DOMAIN-CONTAINING PROTEIN"/>
    <property type="match status" value="1"/>
</dbReference>
<feature type="region of interest" description="Disordered" evidence="1">
    <location>
        <begin position="148"/>
        <end position="169"/>
    </location>
</feature>
<dbReference type="EMBL" id="OZ075139">
    <property type="protein sequence ID" value="CAL5018029.1"/>
    <property type="molecule type" value="Genomic_DNA"/>
</dbReference>
<evidence type="ECO:0008006" key="6">
    <source>
        <dbReference type="Google" id="ProtNLM"/>
    </source>
</evidence>
<dbReference type="Proteomes" id="UP001497457">
    <property type="component" value="Chromosome 29rd"/>
</dbReference>
<evidence type="ECO:0000313" key="4">
    <source>
        <dbReference type="EMBL" id="CAL5018029.1"/>
    </source>
</evidence>
<evidence type="ECO:0000313" key="5">
    <source>
        <dbReference type="Proteomes" id="UP001497457"/>
    </source>
</evidence>
<dbReference type="AlphaFoldDB" id="A0ABC9CBM8"/>
<dbReference type="InterPro" id="IPR004330">
    <property type="entry name" value="FAR1_DNA_bnd_dom"/>
</dbReference>
<evidence type="ECO:0000259" key="3">
    <source>
        <dbReference type="Pfam" id="PF10551"/>
    </source>
</evidence>
<feature type="domain" description="FAR1" evidence="2">
    <location>
        <begin position="241"/>
        <end position="315"/>
    </location>
</feature>
<organism evidence="4 5">
    <name type="scientific">Urochloa decumbens</name>
    <dbReference type="NCBI Taxonomy" id="240449"/>
    <lineage>
        <taxon>Eukaryota</taxon>
        <taxon>Viridiplantae</taxon>
        <taxon>Streptophyta</taxon>
        <taxon>Embryophyta</taxon>
        <taxon>Tracheophyta</taxon>
        <taxon>Spermatophyta</taxon>
        <taxon>Magnoliopsida</taxon>
        <taxon>Liliopsida</taxon>
        <taxon>Poales</taxon>
        <taxon>Poaceae</taxon>
        <taxon>PACMAD clade</taxon>
        <taxon>Panicoideae</taxon>
        <taxon>Panicodae</taxon>
        <taxon>Paniceae</taxon>
        <taxon>Melinidinae</taxon>
        <taxon>Urochloa</taxon>
    </lineage>
</organism>
<reference evidence="4 5" key="2">
    <citation type="submission" date="2024-10" db="EMBL/GenBank/DDBJ databases">
        <authorList>
            <person name="Ryan C."/>
        </authorList>
    </citation>
    <scope>NUCLEOTIDE SEQUENCE [LARGE SCALE GENOMIC DNA]</scope>
</reference>
<protein>
    <recommendedName>
        <fullName evidence="6">Protein FAR1-RELATED SEQUENCE</fullName>
    </recommendedName>
</protein>
<sequence>MAVNWQVPSAIVDVVEGSSNLLLDGKETYAGAVSIQQSSALSCYPFMNPAFFSFQSRSTSGFAKAMTLQDMVMQASNGVLDSGADQFEFCSAVKTACMGSDVISVDNSEGELALPLDSDQLDCTNVVLKQVSSLEDCNIHLGESSMGAGMGSDNDAEPTAVEDNGHISEDGGIESIVLDCGGGVKPWPKGKRFPSKAPDAMPPRLMGAIERALRNSATRTTKYIFEPKVGMTFDCTNEAREFYNMYSWEVGFGIKLGDEFGKTMQEFQCQCQGSDSRVQYKTKKKNCKALLRLHRTDDFRWYVRYHRSEHNHPLAESYAEKLCWNSHGWIDQYSMDMIRYLRDNNVTLTKVNQIMGTMIGPTGEAPWTKNSISNLCKRIAKEQKADDVRKTLEVFKGLKKQDPGFQCCFDYGNKNKIKTMMWCSGKSRSQYSCFGDVVTFDTTYCTNIYKMPFGIFVGVNNHFQSIIFAGVLMTDETADSFEWVFNQFVELMGGKRPQTIL</sequence>
<evidence type="ECO:0000259" key="2">
    <source>
        <dbReference type="Pfam" id="PF03101"/>
    </source>
</evidence>
<feature type="domain" description="MULE transposase" evidence="3">
    <location>
        <begin position="437"/>
        <end position="501"/>
    </location>
</feature>